<dbReference type="PROSITE" id="PS50893">
    <property type="entry name" value="ABC_TRANSPORTER_2"/>
    <property type="match status" value="1"/>
</dbReference>
<dbReference type="InterPro" id="IPR050086">
    <property type="entry name" value="MetN_ABC_transporter-like"/>
</dbReference>
<keyword evidence="1" id="KW-0813">Transport</keyword>
<evidence type="ECO:0000256" key="5">
    <source>
        <dbReference type="ARBA" id="ARBA00022967"/>
    </source>
</evidence>
<dbReference type="Proteomes" id="UP000055611">
    <property type="component" value="Chromosome"/>
</dbReference>
<proteinExistence type="predicted"/>
<dbReference type="InterPro" id="IPR003593">
    <property type="entry name" value="AAA+_ATPase"/>
</dbReference>
<keyword evidence="5" id="KW-1278">Translocase</keyword>
<dbReference type="CDD" id="cd03256">
    <property type="entry name" value="ABC_PhnC_transporter"/>
    <property type="match status" value="1"/>
</dbReference>
<reference evidence="8 9" key="1">
    <citation type="journal article" date="2016" name="Front. Microbiol.">
        <title>Genome Sequence of the Piezophilic, Mesophilic Sulfate-Reducing Bacterium Desulfovibrio indicus J2T.</title>
        <authorList>
            <person name="Cao J."/>
            <person name="Maignien L."/>
            <person name="Shao Z."/>
            <person name="Alain K."/>
            <person name="Jebbar M."/>
        </authorList>
    </citation>
    <scope>NUCLEOTIDE SEQUENCE [LARGE SCALE GENOMIC DNA]</scope>
    <source>
        <strain evidence="8 9">J2</strain>
    </source>
</reference>
<evidence type="ECO:0000256" key="2">
    <source>
        <dbReference type="ARBA" id="ARBA00022475"/>
    </source>
</evidence>
<accession>A0ABM5YS71</accession>
<dbReference type="InterPro" id="IPR012693">
    <property type="entry name" value="ABC_transpr_PhnC"/>
</dbReference>
<dbReference type="PANTHER" id="PTHR43166">
    <property type="entry name" value="AMINO ACID IMPORT ATP-BINDING PROTEIN"/>
    <property type="match status" value="1"/>
</dbReference>
<dbReference type="PANTHER" id="PTHR43166:SF6">
    <property type="entry name" value="PHOSPHONATES IMPORT ATP-BINDING PROTEIN PHNC"/>
    <property type="match status" value="1"/>
</dbReference>
<protein>
    <submittedName>
        <fullName evidence="8">Phosphonate ABC transporter ATP-binding protein</fullName>
    </submittedName>
</protein>
<dbReference type="Pfam" id="PF00005">
    <property type="entry name" value="ABC_tran"/>
    <property type="match status" value="1"/>
</dbReference>
<evidence type="ECO:0000256" key="4">
    <source>
        <dbReference type="ARBA" id="ARBA00022840"/>
    </source>
</evidence>
<dbReference type="NCBIfam" id="TIGR02315">
    <property type="entry name" value="ABC_phnC"/>
    <property type="match status" value="1"/>
</dbReference>
<evidence type="ECO:0000256" key="3">
    <source>
        <dbReference type="ARBA" id="ARBA00022741"/>
    </source>
</evidence>
<evidence type="ECO:0000313" key="8">
    <source>
        <dbReference type="EMBL" id="AMK10214.1"/>
    </source>
</evidence>
<dbReference type="InterPro" id="IPR003439">
    <property type="entry name" value="ABC_transporter-like_ATP-bd"/>
</dbReference>
<keyword evidence="6" id="KW-0472">Membrane</keyword>
<gene>
    <name evidence="8" type="ORF">AWY79_03305</name>
</gene>
<keyword evidence="9" id="KW-1185">Reference proteome</keyword>
<evidence type="ECO:0000259" key="7">
    <source>
        <dbReference type="PROSITE" id="PS50893"/>
    </source>
</evidence>
<dbReference type="SUPFAM" id="SSF52540">
    <property type="entry name" value="P-loop containing nucleoside triphosphate hydrolases"/>
    <property type="match status" value="1"/>
</dbReference>
<dbReference type="Gene3D" id="3.40.50.300">
    <property type="entry name" value="P-loop containing nucleotide triphosphate hydrolases"/>
    <property type="match status" value="1"/>
</dbReference>
<evidence type="ECO:0000256" key="6">
    <source>
        <dbReference type="ARBA" id="ARBA00023136"/>
    </source>
</evidence>
<feature type="domain" description="ABC transporter" evidence="7">
    <location>
        <begin position="15"/>
        <end position="264"/>
    </location>
</feature>
<keyword evidence="3" id="KW-0547">Nucleotide-binding</keyword>
<keyword evidence="2" id="KW-1003">Cell membrane</keyword>
<sequence>MKSIDIRNRKNREAISTSGLSKVYPNGTVALKGVSVAVNSSDFCVIIGLSGAGKSTLLRCMNRLIRPTAGSVALFGEDVTRVNGGQLRQVRRRVGMIFQQFNLVRRLTVLDNVLVGRLRFNAHPVKRCMSMFRQFSRREREFAFDCLQQVGIADLAFRRADALSGGQQQQRVAIARALAQEPEVFLADEPIASLDPRSSETVMQILSQIHEDKGIPVLVNLHHIDFAQRYGKRILGMSKGELIFDGTARDLDPETVSCIYGDKAEEALEELSAA</sequence>
<evidence type="ECO:0000256" key="1">
    <source>
        <dbReference type="ARBA" id="ARBA00022448"/>
    </source>
</evidence>
<dbReference type="SMART" id="SM00382">
    <property type="entry name" value="AAA"/>
    <property type="match status" value="1"/>
</dbReference>
<dbReference type="InterPro" id="IPR027417">
    <property type="entry name" value="P-loop_NTPase"/>
</dbReference>
<name>A0ABM5YS71_9BACT</name>
<keyword evidence="4 8" id="KW-0067">ATP-binding</keyword>
<organism evidence="8 9">
    <name type="scientific">Pseudodesulfovibrio indicus</name>
    <dbReference type="NCBI Taxonomy" id="1716143"/>
    <lineage>
        <taxon>Bacteria</taxon>
        <taxon>Pseudomonadati</taxon>
        <taxon>Thermodesulfobacteriota</taxon>
        <taxon>Desulfovibrionia</taxon>
        <taxon>Desulfovibrionales</taxon>
        <taxon>Desulfovibrionaceae</taxon>
    </lineage>
</organism>
<dbReference type="RefSeq" id="WP_066800243.1">
    <property type="nucleotide sequence ID" value="NZ_CP014206.1"/>
</dbReference>
<dbReference type="GO" id="GO:0005524">
    <property type="term" value="F:ATP binding"/>
    <property type="evidence" value="ECO:0007669"/>
    <property type="project" value="UniProtKB-KW"/>
</dbReference>
<evidence type="ECO:0000313" key="9">
    <source>
        <dbReference type="Proteomes" id="UP000055611"/>
    </source>
</evidence>
<dbReference type="EMBL" id="CP014206">
    <property type="protein sequence ID" value="AMK10214.1"/>
    <property type="molecule type" value="Genomic_DNA"/>
</dbReference>